<gene>
    <name evidence="1" type="ORF">QRX50_19310</name>
</gene>
<sequence>MSYAVDPERENGLRPAIRHLYPGPFHGSTFVADAEVSQRTDDDSAGVFRRVC</sequence>
<dbReference type="KEGG" id="acab:QRX50_19310"/>
<dbReference type="Proteomes" id="UP001236014">
    <property type="component" value="Chromosome"/>
</dbReference>
<dbReference type="AlphaFoldDB" id="A0A9Y2IP15"/>
<organism evidence="1 2">
    <name type="scientific">Amycolatopsis carbonis</name>
    <dbReference type="NCBI Taxonomy" id="715471"/>
    <lineage>
        <taxon>Bacteria</taxon>
        <taxon>Bacillati</taxon>
        <taxon>Actinomycetota</taxon>
        <taxon>Actinomycetes</taxon>
        <taxon>Pseudonocardiales</taxon>
        <taxon>Pseudonocardiaceae</taxon>
        <taxon>Amycolatopsis</taxon>
    </lineage>
</organism>
<dbReference type="EMBL" id="CP127294">
    <property type="protein sequence ID" value="WIX82771.1"/>
    <property type="molecule type" value="Genomic_DNA"/>
</dbReference>
<dbReference type="RefSeq" id="WP_285973336.1">
    <property type="nucleotide sequence ID" value="NZ_CP127294.1"/>
</dbReference>
<proteinExistence type="predicted"/>
<evidence type="ECO:0000313" key="1">
    <source>
        <dbReference type="EMBL" id="WIX82771.1"/>
    </source>
</evidence>
<accession>A0A9Y2IP15</accession>
<name>A0A9Y2IP15_9PSEU</name>
<evidence type="ECO:0000313" key="2">
    <source>
        <dbReference type="Proteomes" id="UP001236014"/>
    </source>
</evidence>
<reference evidence="1 2" key="1">
    <citation type="submission" date="2023-06" db="EMBL/GenBank/DDBJ databases">
        <authorList>
            <person name="Oyuntsetseg B."/>
            <person name="Kim S.B."/>
        </authorList>
    </citation>
    <scope>NUCLEOTIDE SEQUENCE [LARGE SCALE GENOMIC DNA]</scope>
    <source>
        <strain evidence="1 2">2-15</strain>
    </source>
</reference>
<protein>
    <submittedName>
        <fullName evidence="1">Uncharacterized protein</fullName>
    </submittedName>
</protein>
<keyword evidence="2" id="KW-1185">Reference proteome</keyword>